<dbReference type="EMBL" id="CP094970">
    <property type="protein sequence ID" value="UYM04003.1"/>
    <property type="molecule type" value="Genomic_DNA"/>
</dbReference>
<dbReference type="Gene3D" id="3.40.630.30">
    <property type="match status" value="1"/>
</dbReference>
<dbReference type="PANTHER" id="PTHR43415">
    <property type="entry name" value="SPERMIDINE N(1)-ACETYLTRANSFERASE"/>
    <property type="match status" value="1"/>
</dbReference>
<dbReference type="AlphaFoldDB" id="A0AA46YKI4"/>
<dbReference type="Pfam" id="PF13302">
    <property type="entry name" value="Acetyltransf_3"/>
    <property type="match status" value="1"/>
</dbReference>
<dbReference type="KEGG" id="sgrg:L0C25_15795"/>
<dbReference type="Proteomes" id="UP001164390">
    <property type="component" value="Chromosome"/>
</dbReference>
<dbReference type="PANTHER" id="PTHR43415:SF3">
    <property type="entry name" value="GNAT-FAMILY ACETYLTRANSFERASE"/>
    <property type="match status" value="1"/>
</dbReference>
<dbReference type="InterPro" id="IPR000182">
    <property type="entry name" value="GNAT_dom"/>
</dbReference>
<evidence type="ECO:0000259" key="1">
    <source>
        <dbReference type="PROSITE" id="PS51186"/>
    </source>
</evidence>
<accession>A0AA46YKI4</accession>
<organism evidence="2 3">
    <name type="scientific">Solicola gregarius</name>
    <dbReference type="NCBI Taxonomy" id="2908642"/>
    <lineage>
        <taxon>Bacteria</taxon>
        <taxon>Bacillati</taxon>
        <taxon>Actinomycetota</taxon>
        <taxon>Actinomycetes</taxon>
        <taxon>Propionibacteriales</taxon>
        <taxon>Nocardioidaceae</taxon>
        <taxon>Solicola</taxon>
    </lineage>
</organism>
<dbReference type="PROSITE" id="PS51186">
    <property type="entry name" value="GNAT"/>
    <property type="match status" value="1"/>
</dbReference>
<feature type="domain" description="N-acetyltransferase" evidence="1">
    <location>
        <begin position="1"/>
        <end position="124"/>
    </location>
</feature>
<dbReference type="InterPro" id="IPR016181">
    <property type="entry name" value="Acyl_CoA_acyltransferase"/>
</dbReference>
<dbReference type="GO" id="GO:0016747">
    <property type="term" value="F:acyltransferase activity, transferring groups other than amino-acyl groups"/>
    <property type="evidence" value="ECO:0007669"/>
    <property type="project" value="InterPro"/>
</dbReference>
<sequence>MDDTFRRWSSNDDYSSTGFSVVRRDEGTLLGHVTIFGADAKNRAGTLAIVLGPEHVGHGYGTEAVRLMVRYGFAEMGLHRIGLQTYAFNARALAAYAKAGFREEGRRREVVFHDGAFHDEVQLGLLESDWRSDR</sequence>
<evidence type="ECO:0000313" key="3">
    <source>
        <dbReference type="Proteomes" id="UP001164390"/>
    </source>
</evidence>
<proteinExistence type="predicted"/>
<evidence type="ECO:0000313" key="2">
    <source>
        <dbReference type="EMBL" id="UYM04003.1"/>
    </source>
</evidence>
<reference evidence="2" key="1">
    <citation type="submission" date="2022-01" db="EMBL/GenBank/DDBJ databases">
        <title>Nocardioidaceae gen. sp. A5X3R13.</title>
        <authorList>
            <person name="Lopez Marin M.A."/>
            <person name="Uhlik O."/>
        </authorList>
    </citation>
    <scope>NUCLEOTIDE SEQUENCE</scope>
    <source>
        <strain evidence="2">A5X3R13</strain>
    </source>
</reference>
<keyword evidence="3" id="KW-1185">Reference proteome</keyword>
<protein>
    <submittedName>
        <fullName evidence="2">GNAT family N-acetyltransferase</fullName>
    </submittedName>
</protein>
<name>A0AA46YKI4_9ACTN</name>
<dbReference type="SUPFAM" id="SSF55729">
    <property type="entry name" value="Acyl-CoA N-acyltransferases (Nat)"/>
    <property type="match status" value="1"/>
</dbReference>
<gene>
    <name evidence="2" type="ORF">L0C25_15795</name>
</gene>